<dbReference type="EMBL" id="CAACVI010000023">
    <property type="protein sequence ID" value="VEN74397.1"/>
    <property type="molecule type" value="Genomic_DNA"/>
</dbReference>
<sequence length="47" mass="5155">MLASAGFQDISITKKENSEKIIRGWNVAPGAEDVVFSAYIKALKPLF</sequence>
<name>A0A484HI27_9BACT</name>
<dbReference type="AlphaFoldDB" id="A0A484HI27"/>
<accession>A0A484HI27</accession>
<organism evidence="1">
    <name type="scientific">uncultured Desulfobacteraceae bacterium</name>
    <dbReference type="NCBI Taxonomy" id="218296"/>
    <lineage>
        <taxon>Bacteria</taxon>
        <taxon>Pseudomonadati</taxon>
        <taxon>Thermodesulfobacteriota</taxon>
        <taxon>Desulfobacteria</taxon>
        <taxon>Desulfobacterales</taxon>
        <taxon>Desulfobacteraceae</taxon>
        <taxon>environmental samples</taxon>
    </lineage>
</organism>
<reference evidence="1" key="1">
    <citation type="submission" date="2019-01" db="EMBL/GenBank/DDBJ databases">
        <authorList>
            <consortium name="Genoscope - CEA"/>
            <person name="William W."/>
        </authorList>
    </citation>
    <scope>NUCLEOTIDE SEQUENCE</scope>
    <source>
        <strain evidence="1">CR-1</strain>
    </source>
</reference>
<gene>
    <name evidence="1" type="ORF">EPICR_30334</name>
</gene>
<proteinExistence type="predicted"/>
<evidence type="ECO:0000313" key="1">
    <source>
        <dbReference type="EMBL" id="VEN74397.1"/>
    </source>
</evidence>
<protein>
    <submittedName>
        <fullName evidence="1">Uncharacterized protein</fullName>
    </submittedName>
</protein>